<dbReference type="PROSITE" id="PS52016">
    <property type="entry name" value="TONB_DEPENDENT_REC_3"/>
    <property type="match status" value="1"/>
</dbReference>
<proteinExistence type="inferred from homology"/>
<name>A0A1G9T1E7_9SPHI</name>
<dbReference type="InterPro" id="IPR023996">
    <property type="entry name" value="TonB-dep_OMP_SusC/RagA"/>
</dbReference>
<dbReference type="InterPro" id="IPR036942">
    <property type="entry name" value="Beta-barrel_TonB_sf"/>
</dbReference>
<dbReference type="Gene3D" id="2.40.170.20">
    <property type="entry name" value="TonB-dependent receptor, beta-barrel domain"/>
    <property type="match status" value="1"/>
</dbReference>
<evidence type="ECO:0000256" key="3">
    <source>
        <dbReference type="ARBA" id="ARBA00022452"/>
    </source>
</evidence>
<keyword evidence="5 7" id="KW-0472">Membrane</keyword>
<dbReference type="Gene3D" id="2.60.40.1120">
    <property type="entry name" value="Carboxypeptidase-like, regulatory domain"/>
    <property type="match status" value="1"/>
</dbReference>
<dbReference type="GO" id="GO:0009279">
    <property type="term" value="C:cell outer membrane"/>
    <property type="evidence" value="ECO:0007669"/>
    <property type="project" value="UniProtKB-SubCell"/>
</dbReference>
<dbReference type="SUPFAM" id="SSF56935">
    <property type="entry name" value="Porins"/>
    <property type="match status" value="1"/>
</dbReference>
<reference evidence="11" key="1">
    <citation type="submission" date="2016-10" db="EMBL/GenBank/DDBJ databases">
        <authorList>
            <person name="Varghese N."/>
            <person name="Submissions S."/>
        </authorList>
    </citation>
    <scope>NUCLEOTIDE SEQUENCE [LARGE SCALE GENOMIC DNA]</scope>
    <source>
        <strain evidence="11">DSM 19110</strain>
    </source>
</reference>
<evidence type="ECO:0000259" key="9">
    <source>
        <dbReference type="SMART" id="SM00965"/>
    </source>
</evidence>
<dbReference type="InterPro" id="IPR039426">
    <property type="entry name" value="TonB-dep_rcpt-like"/>
</dbReference>
<sequence>MRCLLLKPKLTKCMKNYTFNSYGTCCMKNKLLVTLKFTVLLIISAFMQVSAASFAQKNISLSEKNSSLKQVLKSIEAQSGYSVFFIQKMIDKALPVTIDVKDVPLKEALDQCFENQPLSYSIRANTIVIKEKEQKILKVSTAANAQDVTGTVLDENGSGIPGANIRIKGTDRGGVTDSNGQFKLTNVPEGAILVISYIGYFTQEVSVGSNSQLTIKMKIQPSDLDEVVVVAYGTQKKASLTGAVATITPKQISERPVTSIQNALQGISPGLTILQRPGDVSSSATSQTTVSIRGRSSLAAVGSPMYIIDGIPATSQEFATLNANDISGMSVLKDASSAALYGSRAANGVIMVTTKRGSGDRVTIGLNANYGWQSPTRIAKYVNSVDYTTLYNEALTNAGAAPLFTAEQIQWYKDGSKPDLYPNTDWYKEVLRKNPPLRDINLNVNAPGKITNSYLGLSYLNQGSFVPNKKQDRFVAKLNTETVVVPEILKFGTNFSFINQSFDRQGDLTWTTLNRSLPTSVFRQSNGEWGSIENGKVNSQAAAGNQARAIAEGGKAWDRNNYIQTAANASLTPLKGLSINGLVSLKFTNGNSWSFNNTLMPINNFLTGAPILSTQRIQNDALEYWSKRKELLVQGTIDYERTFGKHYGKLTVGSSQESNVNRTALVGRKNFPNNDMTTIVSGSTNPEDINSDSDGQANRSNQSEWAMRSIFGRFNYTFDEKYLLEVNTRIDYSSRFKDDVRRAVFPSFSAGWNLTKEEFMKNISWLNMLKIRGSYGSLGNQDVVPIGNYFDLLNTGYQYSFEEAPQGGVYQQKISNDRTKWEKVYMTDLGMDISLFKGKLDITTDYYVKNTKDLLMRIPRVSSIGVGTGDLPLSNGASTRNKGFELAITHNHKIGSDFTYSIGGNISVIKSEITKLGEDNRENFDGRFIQKVGESIGSFYGYEAEGLFVDANDVAGHAFQTNSTKAGDIKYKDLNGDNKIDAADRKVIGNDVPWLNYGFNLNASYKGFDLSVITYGVAKVKTYLSEEAGYPFFNGANVKEQWLNRWTKENPNPNADFPRILRTGDGTHNYTPTSSFWLFSGAYFRVRGITLGYTIPQNTVKKIGLSKLRIYGTTNNPFTIMADKRMGDFDPESASGRGSYPGVKTWSIGLSAGF</sequence>
<accession>A0A1G9T1E7</accession>
<dbReference type="NCBIfam" id="TIGR04056">
    <property type="entry name" value="OMP_RagA_SusC"/>
    <property type="match status" value="1"/>
</dbReference>
<protein>
    <submittedName>
        <fullName evidence="10">TonB-linked outer membrane protein, SusC/RagA family</fullName>
    </submittedName>
</protein>
<dbReference type="Proteomes" id="UP000183200">
    <property type="component" value="Unassembled WGS sequence"/>
</dbReference>
<evidence type="ECO:0000313" key="11">
    <source>
        <dbReference type="Proteomes" id="UP000183200"/>
    </source>
</evidence>
<gene>
    <name evidence="10" type="ORF">SAMN05421820_103766</name>
</gene>
<dbReference type="InterPro" id="IPR011662">
    <property type="entry name" value="Secretin/TonB_short_N"/>
</dbReference>
<evidence type="ECO:0000256" key="6">
    <source>
        <dbReference type="ARBA" id="ARBA00023237"/>
    </source>
</evidence>
<dbReference type="InterPro" id="IPR037066">
    <property type="entry name" value="Plug_dom_sf"/>
</dbReference>
<dbReference type="AlphaFoldDB" id="A0A1G9T1E7"/>
<evidence type="ECO:0000256" key="8">
    <source>
        <dbReference type="SAM" id="MobiDB-lite"/>
    </source>
</evidence>
<dbReference type="Pfam" id="PF07660">
    <property type="entry name" value="STN"/>
    <property type="match status" value="1"/>
</dbReference>
<keyword evidence="6 7" id="KW-0998">Cell outer membrane</keyword>
<evidence type="ECO:0000256" key="5">
    <source>
        <dbReference type="ARBA" id="ARBA00023136"/>
    </source>
</evidence>
<dbReference type="EMBL" id="FNGY01000003">
    <property type="protein sequence ID" value="SDM41448.1"/>
    <property type="molecule type" value="Genomic_DNA"/>
</dbReference>
<organism evidence="10 11">
    <name type="scientific">Pedobacter steynii</name>
    <dbReference type="NCBI Taxonomy" id="430522"/>
    <lineage>
        <taxon>Bacteria</taxon>
        <taxon>Pseudomonadati</taxon>
        <taxon>Bacteroidota</taxon>
        <taxon>Sphingobacteriia</taxon>
        <taxon>Sphingobacteriales</taxon>
        <taxon>Sphingobacteriaceae</taxon>
        <taxon>Pedobacter</taxon>
    </lineage>
</organism>
<dbReference type="Pfam" id="PF07715">
    <property type="entry name" value="Plug"/>
    <property type="match status" value="1"/>
</dbReference>
<feature type="domain" description="Secretin/TonB short N-terminal" evidence="9">
    <location>
        <begin position="81"/>
        <end position="132"/>
    </location>
</feature>
<evidence type="ECO:0000313" key="10">
    <source>
        <dbReference type="EMBL" id="SDM41448.1"/>
    </source>
</evidence>
<dbReference type="InterPro" id="IPR023997">
    <property type="entry name" value="TonB-dep_OMP_SusC/RagA_CS"/>
</dbReference>
<dbReference type="NCBIfam" id="TIGR04057">
    <property type="entry name" value="SusC_RagA_signa"/>
    <property type="match status" value="1"/>
</dbReference>
<dbReference type="InterPro" id="IPR008969">
    <property type="entry name" value="CarboxyPept-like_regulatory"/>
</dbReference>
<feature type="region of interest" description="Disordered" evidence="8">
    <location>
        <begin position="679"/>
        <end position="701"/>
    </location>
</feature>
<keyword evidence="4 7" id="KW-0812">Transmembrane</keyword>
<dbReference type="SUPFAM" id="SSF49464">
    <property type="entry name" value="Carboxypeptidase regulatory domain-like"/>
    <property type="match status" value="1"/>
</dbReference>
<evidence type="ECO:0000256" key="2">
    <source>
        <dbReference type="ARBA" id="ARBA00022448"/>
    </source>
</evidence>
<dbReference type="Pfam" id="PF13715">
    <property type="entry name" value="CarbopepD_reg_2"/>
    <property type="match status" value="1"/>
</dbReference>
<dbReference type="Gene3D" id="2.170.130.10">
    <property type="entry name" value="TonB-dependent receptor, plug domain"/>
    <property type="match status" value="1"/>
</dbReference>
<keyword evidence="11" id="KW-1185">Reference proteome</keyword>
<evidence type="ECO:0000256" key="1">
    <source>
        <dbReference type="ARBA" id="ARBA00004571"/>
    </source>
</evidence>
<dbReference type="OrthoDB" id="9768177at2"/>
<evidence type="ECO:0000256" key="4">
    <source>
        <dbReference type="ARBA" id="ARBA00022692"/>
    </source>
</evidence>
<keyword evidence="3 7" id="KW-1134">Transmembrane beta strand</keyword>
<dbReference type="SMART" id="SM00965">
    <property type="entry name" value="STN"/>
    <property type="match status" value="1"/>
</dbReference>
<keyword evidence="2 7" id="KW-0813">Transport</keyword>
<dbReference type="InterPro" id="IPR012910">
    <property type="entry name" value="Plug_dom"/>
</dbReference>
<evidence type="ECO:0000256" key="7">
    <source>
        <dbReference type="PROSITE-ProRule" id="PRU01360"/>
    </source>
</evidence>
<comment type="subcellular location">
    <subcellularLocation>
        <location evidence="1 7">Cell outer membrane</location>
        <topology evidence="1 7">Multi-pass membrane protein</topology>
    </subcellularLocation>
</comment>
<comment type="similarity">
    <text evidence="7">Belongs to the TonB-dependent receptor family.</text>
</comment>